<dbReference type="AlphaFoldDB" id="A0A822XZ93"/>
<sequence>MGSGVQIPTCIFDRYRFKIRDVIGLDSDRVHQNLNSI</sequence>
<proteinExistence type="predicted"/>
<dbReference type="EMBL" id="DUZY01000001">
    <property type="protein sequence ID" value="DAD24125.1"/>
    <property type="molecule type" value="Genomic_DNA"/>
</dbReference>
<organism evidence="1 2">
    <name type="scientific">Nelumbo nucifera</name>
    <name type="common">Sacred lotus</name>
    <dbReference type="NCBI Taxonomy" id="4432"/>
    <lineage>
        <taxon>Eukaryota</taxon>
        <taxon>Viridiplantae</taxon>
        <taxon>Streptophyta</taxon>
        <taxon>Embryophyta</taxon>
        <taxon>Tracheophyta</taxon>
        <taxon>Spermatophyta</taxon>
        <taxon>Magnoliopsida</taxon>
        <taxon>Proteales</taxon>
        <taxon>Nelumbonaceae</taxon>
        <taxon>Nelumbo</taxon>
    </lineage>
</organism>
<comment type="caution">
    <text evidence="1">The sequence shown here is derived from an EMBL/GenBank/DDBJ whole genome shotgun (WGS) entry which is preliminary data.</text>
</comment>
<keyword evidence="2" id="KW-1185">Reference proteome</keyword>
<accession>A0A822XZ93</accession>
<dbReference type="Proteomes" id="UP000607653">
    <property type="component" value="Unassembled WGS sequence"/>
</dbReference>
<protein>
    <submittedName>
        <fullName evidence="1">Uncharacterized protein</fullName>
    </submittedName>
</protein>
<gene>
    <name evidence="1" type="ORF">HUJ06_025588</name>
</gene>
<evidence type="ECO:0000313" key="1">
    <source>
        <dbReference type="EMBL" id="DAD24125.1"/>
    </source>
</evidence>
<evidence type="ECO:0000313" key="2">
    <source>
        <dbReference type="Proteomes" id="UP000607653"/>
    </source>
</evidence>
<name>A0A822XZ93_NELNU</name>
<reference evidence="1 2" key="1">
    <citation type="journal article" date="2020" name="Mol. Biol. Evol.">
        <title>Distinct Expression and Methylation Patterns for Genes with Different Fates following a Single Whole-Genome Duplication in Flowering Plants.</title>
        <authorList>
            <person name="Shi T."/>
            <person name="Rahmani R.S."/>
            <person name="Gugger P.F."/>
            <person name="Wang M."/>
            <person name="Li H."/>
            <person name="Zhang Y."/>
            <person name="Li Z."/>
            <person name="Wang Q."/>
            <person name="Van de Peer Y."/>
            <person name="Marchal K."/>
            <person name="Chen J."/>
        </authorList>
    </citation>
    <scope>NUCLEOTIDE SEQUENCE [LARGE SCALE GENOMIC DNA]</scope>
    <source>
        <tissue evidence="1">Leaf</tissue>
    </source>
</reference>